<accession>A0AAV0LNI7</accession>
<name>A0AAV0LNI7_9ROSI</name>
<evidence type="ECO:0000313" key="3">
    <source>
        <dbReference type="Proteomes" id="UP001154282"/>
    </source>
</evidence>
<dbReference type="Proteomes" id="UP001154282">
    <property type="component" value="Unassembled WGS sequence"/>
</dbReference>
<comment type="caution">
    <text evidence="2">The sequence shown here is derived from an EMBL/GenBank/DDBJ whole genome shotgun (WGS) entry which is preliminary data.</text>
</comment>
<keyword evidence="3" id="KW-1185">Reference proteome</keyword>
<dbReference type="AlphaFoldDB" id="A0AAV0LNI7"/>
<feature type="compositionally biased region" description="Polar residues" evidence="1">
    <location>
        <begin position="15"/>
        <end position="29"/>
    </location>
</feature>
<organism evidence="2 3">
    <name type="scientific">Linum tenue</name>
    <dbReference type="NCBI Taxonomy" id="586396"/>
    <lineage>
        <taxon>Eukaryota</taxon>
        <taxon>Viridiplantae</taxon>
        <taxon>Streptophyta</taxon>
        <taxon>Embryophyta</taxon>
        <taxon>Tracheophyta</taxon>
        <taxon>Spermatophyta</taxon>
        <taxon>Magnoliopsida</taxon>
        <taxon>eudicotyledons</taxon>
        <taxon>Gunneridae</taxon>
        <taxon>Pentapetalae</taxon>
        <taxon>rosids</taxon>
        <taxon>fabids</taxon>
        <taxon>Malpighiales</taxon>
        <taxon>Linaceae</taxon>
        <taxon>Linum</taxon>
    </lineage>
</organism>
<gene>
    <name evidence="2" type="ORF">LITE_LOCUS24877</name>
</gene>
<evidence type="ECO:0000256" key="1">
    <source>
        <dbReference type="SAM" id="MobiDB-lite"/>
    </source>
</evidence>
<proteinExistence type="predicted"/>
<evidence type="ECO:0000313" key="2">
    <source>
        <dbReference type="EMBL" id="CAI0435908.1"/>
    </source>
</evidence>
<feature type="compositionally biased region" description="Gly residues" evidence="1">
    <location>
        <begin position="1"/>
        <end position="11"/>
    </location>
</feature>
<dbReference type="EMBL" id="CAMGYJ010000006">
    <property type="protein sequence ID" value="CAI0435908.1"/>
    <property type="molecule type" value="Genomic_DNA"/>
</dbReference>
<sequence>MGFGVSEGRGGFRLSNGSPTSPNYRFRTSPTRCHSSRLLLSHPSKLGVYFAAHVPGGKSSCRCTSNSWSWLRDGGNTIAIPSNEHCSIGDW</sequence>
<feature type="region of interest" description="Disordered" evidence="1">
    <location>
        <begin position="1"/>
        <end position="29"/>
    </location>
</feature>
<protein>
    <submittedName>
        <fullName evidence="2">Uncharacterized protein</fullName>
    </submittedName>
</protein>
<reference evidence="2" key="1">
    <citation type="submission" date="2022-08" db="EMBL/GenBank/DDBJ databases">
        <authorList>
            <person name="Gutierrez-Valencia J."/>
        </authorList>
    </citation>
    <scope>NUCLEOTIDE SEQUENCE</scope>
</reference>